<evidence type="ECO:0000256" key="1">
    <source>
        <dbReference type="SAM" id="MobiDB-lite"/>
    </source>
</evidence>
<dbReference type="GeneID" id="92040867"/>
<dbReference type="EMBL" id="JAQQWN010000004">
    <property type="protein sequence ID" value="KAK8088531.1"/>
    <property type="molecule type" value="Genomic_DNA"/>
</dbReference>
<dbReference type="Proteomes" id="UP001433268">
    <property type="component" value="Unassembled WGS sequence"/>
</dbReference>
<name>A0ABR1WZH1_9PEZI</name>
<feature type="compositionally biased region" description="Basic and acidic residues" evidence="1">
    <location>
        <begin position="145"/>
        <end position="154"/>
    </location>
</feature>
<accession>A0ABR1WZH1</accession>
<comment type="caution">
    <text evidence="2">The sequence shown here is derived from an EMBL/GenBank/DDBJ whole genome shotgun (WGS) entry which is preliminary data.</text>
</comment>
<evidence type="ECO:0000313" key="2">
    <source>
        <dbReference type="EMBL" id="KAK8088531.1"/>
    </source>
</evidence>
<organism evidence="2 3">
    <name type="scientific">Apiospora hydei</name>
    <dbReference type="NCBI Taxonomy" id="1337664"/>
    <lineage>
        <taxon>Eukaryota</taxon>
        <taxon>Fungi</taxon>
        <taxon>Dikarya</taxon>
        <taxon>Ascomycota</taxon>
        <taxon>Pezizomycotina</taxon>
        <taxon>Sordariomycetes</taxon>
        <taxon>Xylariomycetidae</taxon>
        <taxon>Amphisphaeriales</taxon>
        <taxon>Apiosporaceae</taxon>
        <taxon>Apiospora</taxon>
    </lineage>
</organism>
<keyword evidence="3" id="KW-1185">Reference proteome</keyword>
<protein>
    <submittedName>
        <fullName evidence="2">Uncharacterized protein</fullName>
    </submittedName>
</protein>
<feature type="compositionally biased region" description="Basic and acidic residues" evidence="1">
    <location>
        <begin position="116"/>
        <end position="129"/>
    </location>
</feature>
<gene>
    <name evidence="2" type="ORF">PG997_003492</name>
</gene>
<feature type="region of interest" description="Disordered" evidence="1">
    <location>
        <begin position="116"/>
        <end position="154"/>
    </location>
</feature>
<dbReference type="RefSeq" id="XP_066671425.1">
    <property type="nucleotide sequence ID" value="XM_066807807.1"/>
</dbReference>
<reference evidence="2 3" key="1">
    <citation type="submission" date="2023-01" db="EMBL/GenBank/DDBJ databases">
        <title>Analysis of 21 Apiospora genomes using comparative genomics revels a genus with tremendous synthesis potential of carbohydrate active enzymes and secondary metabolites.</title>
        <authorList>
            <person name="Sorensen T."/>
        </authorList>
    </citation>
    <scope>NUCLEOTIDE SEQUENCE [LARGE SCALE GENOMIC DNA]</scope>
    <source>
        <strain evidence="2 3">CBS 114990</strain>
    </source>
</reference>
<proteinExistence type="predicted"/>
<evidence type="ECO:0000313" key="3">
    <source>
        <dbReference type="Proteomes" id="UP001433268"/>
    </source>
</evidence>
<sequence>MEAGCEVKNQVKPSMRLNKFEKFTECFVELFKAAMQRKDEWGTCKSEQEFWLAIKQSLDWARRVDVAVEAIMATVELLIESRRRFLRESMYLPKGSLLSAWVQGWIEVIDSPDHKKQETGESLDLKQEDPQATLDEEMEDVSAEGPHEDDQKDA</sequence>